<dbReference type="KEGG" id="vg:29123228"/>
<proteinExistence type="predicted"/>
<feature type="transmembrane region" description="Helical" evidence="1">
    <location>
        <begin position="60"/>
        <end position="80"/>
    </location>
</feature>
<keyword evidence="1" id="KW-1133">Transmembrane helix</keyword>
<keyword evidence="1" id="KW-0472">Membrane</keyword>
<accession>A0A139ZVY3</accession>
<organism evidence="2 3">
    <name type="scientific">Enterococcus phage Ec-ZZ2</name>
    <dbReference type="NCBI Taxonomy" id="1647400"/>
    <lineage>
        <taxon>Viruses</taxon>
        <taxon>Duplodnaviria</taxon>
        <taxon>Heunggongvirae</taxon>
        <taxon>Uroviricota</taxon>
        <taxon>Caudoviricetes</taxon>
        <taxon>Efquatrovirus</taxon>
        <taxon>Efquatrovirus EcZZ2</taxon>
    </lineage>
</organism>
<dbReference type="RefSeq" id="YP_009303721.1">
    <property type="nucleotide sequence ID" value="NC_031260.1"/>
</dbReference>
<dbReference type="InterPro" id="IPR019715">
    <property type="entry name" value="Haemolysin_XhlA"/>
</dbReference>
<dbReference type="Pfam" id="PF10779">
    <property type="entry name" value="XhlA"/>
    <property type="match status" value="1"/>
</dbReference>
<keyword evidence="1" id="KW-0812">Transmembrane</keyword>
<sequence>MEDKDFMEIKVQLARIESNLEGIPDLKNELKANNNLLSETHHRSIQNEKDIGSINDRLTWLTRTVSGAIIVAVIGAIITIL</sequence>
<protein>
    <submittedName>
        <fullName evidence="2">Tail fiber protein</fullName>
    </submittedName>
</protein>
<name>A0A139ZVY3_9CAUD</name>
<evidence type="ECO:0000313" key="2">
    <source>
        <dbReference type="EMBL" id="AKG94425.1"/>
    </source>
</evidence>
<keyword evidence="3" id="KW-1185">Reference proteome</keyword>
<evidence type="ECO:0000256" key="1">
    <source>
        <dbReference type="SAM" id="Phobius"/>
    </source>
</evidence>
<dbReference type="EMBL" id="KR131750">
    <property type="protein sequence ID" value="AKG94425.1"/>
    <property type="molecule type" value="Genomic_DNA"/>
</dbReference>
<dbReference type="Proteomes" id="UP000204463">
    <property type="component" value="Segment"/>
</dbReference>
<gene>
    <name evidence="2" type="ORF">ZZ2_022</name>
</gene>
<reference evidence="3" key="1">
    <citation type="submission" date="2015-04" db="EMBL/GenBank/DDBJ databases">
        <authorList>
            <person name="Sun Y."/>
            <person name="Li J."/>
            <person name="Shi H."/>
            <person name="Su S."/>
            <person name="Zhang Z."/>
        </authorList>
    </citation>
    <scope>NUCLEOTIDE SEQUENCE [LARGE SCALE GENOMIC DNA]</scope>
</reference>
<evidence type="ECO:0000313" key="3">
    <source>
        <dbReference type="Proteomes" id="UP000204463"/>
    </source>
</evidence>
<dbReference type="GeneID" id="29123228"/>